<keyword evidence="1" id="KW-0732">Signal</keyword>
<dbReference type="Proteomes" id="UP001501126">
    <property type="component" value="Unassembled WGS sequence"/>
</dbReference>
<keyword evidence="3" id="KW-1185">Reference proteome</keyword>
<reference evidence="2 3" key="1">
    <citation type="journal article" date="2019" name="Int. J. Syst. Evol. Microbiol.">
        <title>The Global Catalogue of Microorganisms (GCM) 10K type strain sequencing project: providing services to taxonomists for standard genome sequencing and annotation.</title>
        <authorList>
            <consortium name="The Broad Institute Genomics Platform"/>
            <consortium name="The Broad Institute Genome Sequencing Center for Infectious Disease"/>
            <person name="Wu L."/>
            <person name="Ma J."/>
        </authorList>
    </citation>
    <scope>NUCLEOTIDE SEQUENCE [LARGE SCALE GENOMIC DNA]</scope>
    <source>
        <strain evidence="2 3">JCM 16083</strain>
    </source>
</reference>
<organism evidence="2 3">
    <name type="scientific">Wandonia haliotis</name>
    <dbReference type="NCBI Taxonomy" id="574963"/>
    <lineage>
        <taxon>Bacteria</taxon>
        <taxon>Pseudomonadati</taxon>
        <taxon>Bacteroidota</taxon>
        <taxon>Flavobacteriia</taxon>
        <taxon>Flavobacteriales</taxon>
        <taxon>Crocinitomicaceae</taxon>
        <taxon>Wandonia</taxon>
    </lineage>
</organism>
<gene>
    <name evidence="2" type="ORF">GCM10009118_19950</name>
</gene>
<accession>A0ABN1MQU6</accession>
<name>A0ABN1MQU6_9FLAO</name>
<proteinExistence type="predicted"/>
<sequence length="149" mass="16972">MKTKIMVVLAFIGLKALPSSAQSPEIVNWLNLHPEVEAISQERWDSFNDQQTAFFKTRPLIIFQNEITIADINTYAAKKGISGITNEKSNITDAVIKDWIKNHPDVKIIRNSELRKMSAEEIEFYQECSQCLILSGDEITLDDINRFGL</sequence>
<dbReference type="EMBL" id="BAAAFH010000011">
    <property type="protein sequence ID" value="GAA0875586.1"/>
    <property type="molecule type" value="Genomic_DNA"/>
</dbReference>
<feature type="signal peptide" evidence="1">
    <location>
        <begin position="1"/>
        <end position="21"/>
    </location>
</feature>
<dbReference type="RefSeq" id="WP_343787227.1">
    <property type="nucleotide sequence ID" value="NZ_BAAAFH010000011.1"/>
</dbReference>
<evidence type="ECO:0000256" key="1">
    <source>
        <dbReference type="SAM" id="SignalP"/>
    </source>
</evidence>
<comment type="caution">
    <text evidence="2">The sequence shown here is derived from an EMBL/GenBank/DDBJ whole genome shotgun (WGS) entry which is preliminary data.</text>
</comment>
<feature type="chain" id="PRO_5047514417" evidence="1">
    <location>
        <begin position="22"/>
        <end position="149"/>
    </location>
</feature>
<protein>
    <submittedName>
        <fullName evidence="2">Uncharacterized protein</fullName>
    </submittedName>
</protein>
<evidence type="ECO:0000313" key="3">
    <source>
        <dbReference type="Proteomes" id="UP001501126"/>
    </source>
</evidence>
<evidence type="ECO:0000313" key="2">
    <source>
        <dbReference type="EMBL" id="GAA0875586.1"/>
    </source>
</evidence>